<sequence length="467" mass="50214">MLLVDQTSDRAIVVPIKIDAPVGRTVTFTAPPSKSQSIRAIFASLLSVACCEGSGEVRLRNVSSCEDASASLEVAKAFGVKITESHSGDGVLDSRDVMFSSPDSGASLRTARPSKLECGESGLCARMVLPILGLFGDDTAVTTVTGRGSLLKRPFDIVAGLKAFGLLVETNAGYLPVNVSGRLRAAHGRIDASLTSQLLSGLLMALPLTDGDSTVIVENPTSKPYIAMTLETMERFGIRVRTSEDFTEFHVSGRQHYVGGSYEVEGDWSAGAFLLVLAALLKLDGVDVRILNLSPSSLQADRAVLNVLERAGVRVKFENGAFSIDRVESMNGFEFDFTDCPDLVPPLVPLAVFCRGRTHMYGVKRLRFKESNRLQALGRLLDAVGVRYEISDDSFIIDGLGPNVLPQEDQIEVDSHNDHRIAMAATLIGLRRRGGISITNASCVAKSFPSFYKVVEMVLKELNGVAG</sequence>
<feature type="binding site" evidence="7">
    <location>
        <position position="153"/>
    </location>
    <ligand>
        <name>phosphoenolpyruvate</name>
        <dbReference type="ChEBI" id="CHEBI:58702"/>
    </ligand>
</feature>
<feature type="binding site" evidence="7">
    <location>
        <position position="197"/>
    </location>
    <ligand>
        <name>3-phosphoshikimate</name>
        <dbReference type="ChEBI" id="CHEBI:145989"/>
    </ligand>
</feature>
<feature type="binding site" evidence="7">
    <location>
        <position position="342"/>
    </location>
    <ligand>
        <name>3-phosphoshikimate</name>
        <dbReference type="ChEBI" id="CHEBI:145989"/>
    </ligand>
</feature>
<dbReference type="InterPro" id="IPR023193">
    <property type="entry name" value="EPSP_synthase_CS"/>
</dbReference>
<dbReference type="GO" id="GO:0005737">
    <property type="term" value="C:cytoplasm"/>
    <property type="evidence" value="ECO:0007669"/>
    <property type="project" value="UniProtKB-SubCell"/>
</dbReference>
<dbReference type="Proteomes" id="UP000094570">
    <property type="component" value="Unassembled WGS sequence"/>
</dbReference>
<reference evidence="10" key="1">
    <citation type="submission" date="2016-04" db="EMBL/GenBank/DDBJ databases">
        <title>The genome sequence project of a novel Fervidobacterium isolate from a hot spring in Thailand.</title>
        <authorList>
            <person name="Gonzalez J.M."/>
            <person name="Cuecas A."/>
            <person name="Kanoksilapatham W."/>
        </authorList>
    </citation>
    <scope>NUCLEOTIDE SEQUENCE [LARGE SCALE GENOMIC DNA]</scope>
    <source>
        <strain evidence="10">FC2004</strain>
    </source>
</reference>
<dbReference type="PANTHER" id="PTHR21090">
    <property type="entry name" value="AROM/DEHYDROQUINATE SYNTHASE"/>
    <property type="match status" value="1"/>
</dbReference>
<feature type="binding site" evidence="7">
    <location>
        <position position="446"/>
    </location>
    <ligand>
        <name>phosphoenolpyruvate</name>
        <dbReference type="ChEBI" id="CHEBI:58702"/>
    </ligand>
</feature>
<dbReference type="UniPathway" id="UPA00053">
    <property type="reaction ID" value="UER00089"/>
</dbReference>
<evidence type="ECO:0000256" key="2">
    <source>
        <dbReference type="ARBA" id="ARBA00009948"/>
    </source>
</evidence>
<comment type="caution">
    <text evidence="7">Lacks conserved residue(s) required for the propagation of feature annotation.</text>
</comment>
<comment type="subcellular location">
    <subcellularLocation>
        <location evidence="7">Cytoplasm</location>
    </subcellularLocation>
</comment>
<feature type="binding site" evidence="7">
    <location>
        <position position="196"/>
    </location>
    <ligand>
        <name>3-phosphoshikimate</name>
        <dbReference type="ChEBI" id="CHEBI:145989"/>
    </ligand>
</feature>
<proteinExistence type="inferred from homology"/>
<evidence type="ECO:0000256" key="7">
    <source>
        <dbReference type="HAMAP-Rule" id="MF_00210"/>
    </source>
</evidence>
<dbReference type="PIRSF" id="PIRSF000505">
    <property type="entry name" value="EPSPS"/>
    <property type="match status" value="1"/>
</dbReference>
<evidence type="ECO:0000256" key="3">
    <source>
        <dbReference type="ARBA" id="ARBA00022605"/>
    </source>
</evidence>
<feature type="binding site" evidence="7">
    <location>
        <position position="35"/>
    </location>
    <ligand>
        <name>3-phosphoshikimate</name>
        <dbReference type="ChEBI" id="CHEBI:145989"/>
    </ligand>
</feature>
<gene>
    <name evidence="7" type="primary">aroA</name>
    <name evidence="9" type="ORF">A4H02_07510</name>
</gene>
<dbReference type="GO" id="GO:0009073">
    <property type="term" value="P:aromatic amino acid family biosynthetic process"/>
    <property type="evidence" value="ECO:0007669"/>
    <property type="project" value="UniProtKB-KW"/>
</dbReference>
<dbReference type="OrthoDB" id="9809920at2"/>
<accession>A0A1E3G1A1</accession>
<evidence type="ECO:0000256" key="6">
    <source>
        <dbReference type="ARBA" id="ARBA00044633"/>
    </source>
</evidence>
<evidence type="ECO:0000313" key="9">
    <source>
        <dbReference type="EMBL" id="ODN30017.1"/>
    </source>
</evidence>
<dbReference type="Pfam" id="PF00275">
    <property type="entry name" value="EPSP_synthase"/>
    <property type="match status" value="1"/>
</dbReference>
<dbReference type="HAMAP" id="MF_00210">
    <property type="entry name" value="EPSP_synth"/>
    <property type="match status" value="1"/>
</dbReference>
<feature type="domain" description="Enolpyruvate transferase" evidence="8">
    <location>
        <begin position="28"/>
        <end position="453"/>
    </location>
</feature>
<feature type="binding site" evidence="7">
    <location>
        <position position="122"/>
    </location>
    <ligand>
        <name>phosphoenolpyruvate</name>
        <dbReference type="ChEBI" id="CHEBI:58702"/>
    </ligand>
</feature>
<name>A0A1E3G1A1_9BACT</name>
<dbReference type="EC" id="2.5.1.19" evidence="7"/>
<dbReference type="SUPFAM" id="SSF55205">
    <property type="entry name" value="EPT/RTPC-like"/>
    <property type="match status" value="1"/>
</dbReference>
<feature type="binding site" evidence="7">
    <location>
        <position position="222"/>
    </location>
    <ligand>
        <name>3-phosphoshikimate</name>
        <dbReference type="ChEBI" id="CHEBI:145989"/>
    </ligand>
</feature>
<comment type="function">
    <text evidence="7">Catalyzes the transfer of the enolpyruvyl moiety of phosphoenolpyruvate (PEP) to the 5-hydroxyl of shikimate-3-phosphate (S3P) to produce enolpyruvyl shikimate-3-phosphate and inorganic phosphate.</text>
</comment>
<keyword evidence="5 7" id="KW-0057">Aromatic amino acid biosynthesis</keyword>
<comment type="caution">
    <text evidence="9">The sequence shown here is derived from an EMBL/GenBank/DDBJ whole genome shotgun (WGS) entry which is preliminary data.</text>
</comment>
<comment type="pathway">
    <text evidence="1 7">Metabolic intermediate biosynthesis; chorismate biosynthesis; chorismate from D-erythrose 4-phosphate and phosphoenolpyruvate: step 6/7.</text>
</comment>
<dbReference type="GO" id="GO:0008652">
    <property type="term" value="P:amino acid biosynthetic process"/>
    <property type="evidence" value="ECO:0007669"/>
    <property type="project" value="UniProtKB-KW"/>
</dbReference>
<dbReference type="NCBIfam" id="TIGR01356">
    <property type="entry name" value="aroA"/>
    <property type="match status" value="1"/>
</dbReference>
<evidence type="ECO:0000256" key="5">
    <source>
        <dbReference type="ARBA" id="ARBA00023141"/>
    </source>
</evidence>
<comment type="catalytic activity">
    <reaction evidence="6">
        <text>3-phosphoshikimate + phosphoenolpyruvate = 5-O-(1-carboxyvinyl)-3-phosphoshikimate + phosphate</text>
        <dbReference type="Rhea" id="RHEA:21256"/>
        <dbReference type="ChEBI" id="CHEBI:43474"/>
        <dbReference type="ChEBI" id="CHEBI:57701"/>
        <dbReference type="ChEBI" id="CHEBI:58702"/>
        <dbReference type="ChEBI" id="CHEBI:145989"/>
        <dbReference type="EC" id="2.5.1.19"/>
    </reaction>
    <physiologicalReaction direction="left-to-right" evidence="6">
        <dbReference type="Rhea" id="RHEA:21257"/>
    </physiologicalReaction>
</comment>
<evidence type="ECO:0000256" key="1">
    <source>
        <dbReference type="ARBA" id="ARBA00004811"/>
    </source>
</evidence>
<feature type="binding site" evidence="7">
    <location>
        <position position="373"/>
    </location>
    <ligand>
        <name>phosphoenolpyruvate</name>
        <dbReference type="ChEBI" id="CHEBI:58702"/>
    </ligand>
</feature>
<dbReference type="PANTHER" id="PTHR21090:SF5">
    <property type="entry name" value="PENTAFUNCTIONAL AROM POLYPEPTIDE"/>
    <property type="match status" value="1"/>
</dbReference>
<dbReference type="EMBL" id="LWAF01000012">
    <property type="protein sequence ID" value="ODN30017.1"/>
    <property type="molecule type" value="Genomic_DNA"/>
</dbReference>
<dbReference type="Gene3D" id="3.65.10.10">
    <property type="entry name" value="Enolpyruvate transferase domain"/>
    <property type="match status" value="2"/>
</dbReference>
<keyword evidence="10" id="KW-1185">Reference proteome</keyword>
<dbReference type="GO" id="GO:0003866">
    <property type="term" value="F:3-phosphoshikimate 1-carboxyvinyltransferase activity"/>
    <property type="evidence" value="ECO:0007669"/>
    <property type="project" value="UniProtKB-UniRule"/>
</dbReference>
<dbReference type="InterPro" id="IPR036968">
    <property type="entry name" value="Enolpyruvate_Tfrase_sf"/>
</dbReference>
<dbReference type="RefSeq" id="WP_069293558.1">
    <property type="nucleotide sequence ID" value="NZ_CP140110.1"/>
</dbReference>
<organism evidence="9 10">
    <name type="scientific">Fervidobacterium thailandense</name>
    <dbReference type="NCBI Taxonomy" id="1008305"/>
    <lineage>
        <taxon>Bacteria</taxon>
        <taxon>Thermotogati</taxon>
        <taxon>Thermotogota</taxon>
        <taxon>Thermotogae</taxon>
        <taxon>Thermotogales</taxon>
        <taxon>Fervidobacteriaceae</taxon>
        <taxon>Fervidobacterium</taxon>
    </lineage>
</organism>
<protein>
    <recommendedName>
        <fullName evidence="7">3-phosphoshikimate 1-carboxyvinyltransferase</fullName>
        <ecNumber evidence="7">2.5.1.19</ecNumber>
    </recommendedName>
    <alternativeName>
        <fullName evidence="7">5-enolpyruvylshikimate-3-phosphate synthase</fullName>
        <shortName evidence="7">EPSP synthase</shortName>
        <shortName evidence="7">EPSPS</shortName>
    </alternativeName>
</protein>
<feature type="binding site" evidence="7">
    <location>
        <position position="195"/>
    </location>
    <ligand>
        <name>3-phosphoshikimate</name>
        <dbReference type="ChEBI" id="CHEBI:145989"/>
    </ligand>
</feature>
<feature type="binding site" evidence="7">
    <location>
        <position position="39"/>
    </location>
    <ligand>
        <name>3-phosphoshikimate</name>
        <dbReference type="ChEBI" id="CHEBI:145989"/>
    </ligand>
</feature>
<dbReference type="GO" id="GO:0009423">
    <property type="term" value="P:chorismate biosynthetic process"/>
    <property type="evidence" value="ECO:0007669"/>
    <property type="project" value="UniProtKB-UniRule"/>
</dbReference>
<evidence type="ECO:0000256" key="4">
    <source>
        <dbReference type="ARBA" id="ARBA00022679"/>
    </source>
</evidence>
<feature type="binding site" evidence="7">
    <location>
        <position position="34"/>
    </location>
    <ligand>
        <name>3-phosphoshikimate</name>
        <dbReference type="ChEBI" id="CHEBI:145989"/>
    </ligand>
</feature>
<keyword evidence="4 7" id="KW-0808">Transferase</keyword>
<evidence type="ECO:0000313" key="10">
    <source>
        <dbReference type="Proteomes" id="UP000094570"/>
    </source>
</evidence>
<comment type="subunit">
    <text evidence="7">Monomer.</text>
</comment>
<dbReference type="STRING" id="1008305.A4H02_07510"/>
<keyword evidence="7" id="KW-0963">Cytoplasm</keyword>
<feature type="binding site" evidence="7">
    <location>
        <position position="369"/>
    </location>
    <ligand>
        <name>3-phosphoshikimate</name>
        <dbReference type="ChEBI" id="CHEBI:145989"/>
    </ligand>
</feature>
<evidence type="ECO:0000259" key="8">
    <source>
        <dbReference type="Pfam" id="PF00275"/>
    </source>
</evidence>
<dbReference type="PROSITE" id="PS00885">
    <property type="entry name" value="EPSP_SYNTHASE_2"/>
    <property type="match status" value="1"/>
</dbReference>
<feature type="binding site" evidence="7">
    <location>
        <position position="420"/>
    </location>
    <ligand>
        <name>phosphoenolpyruvate</name>
        <dbReference type="ChEBI" id="CHEBI:58702"/>
    </ligand>
</feature>
<dbReference type="InterPro" id="IPR001986">
    <property type="entry name" value="Enolpyruvate_Tfrase_dom"/>
</dbReference>
<comment type="similarity">
    <text evidence="2 7">Belongs to the EPSP synthase family.</text>
</comment>
<feature type="binding site" evidence="7">
    <location>
        <position position="197"/>
    </location>
    <ligand>
        <name>phosphoenolpyruvate</name>
        <dbReference type="ChEBI" id="CHEBI:58702"/>
    </ligand>
</feature>
<dbReference type="InterPro" id="IPR013792">
    <property type="entry name" value="RNA3'P_cycl/enolpyr_Trfase_a/b"/>
</dbReference>
<keyword evidence="3 7" id="KW-0028">Amino-acid biosynthesis</keyword>
<feature type="active site" description="Proton acceptor" evidence="7">
    <location>
        <position position="342"/>
    </location>
</feature>
<dbReference type="InterPro" id="IPR006264">
    <property type="entry name" value="EPSP_synthase"/>
</dbReference>
<dbReference type="AlphaFoldDB" id="A0A1E3G1A1"/>
<feature type="binding site" evidence="7">
    <location>
        <position position="34"/>
    </location>
    <ligand>
        <name>phosphoenolpyruvate</name>
        <dbReference type="ChEBI" id="CHEBI:58702"/>
    </ligand>
</feature>